<dbReference type="InterPro" id="IPR036396">
    <property type="entry name" value="Cyt_P450_sf"/>
</dbReference>
<evidence type="ECO:0000313" key="18">
    <source>
        <dbReference type="EMBL" id="QEL53091.1"/>
    </source>
</evidence>
<keyword evidence="17" id="KW-0732">Signal</keyword>
<accession>A0A7G3WA83</accession>
<comment type="cofactor">
    <cofactor evidence="1 14">
        <name>heme</name>
        <dbReference type="ChEBI" id="CHEBI:30413"/>
    </cofactor>
</comment>
<dbReference type="Pfam" id="PF00067">
    <property type="entry name" value="p450"/>
    <property type="match status" value="1"/>
</dbReference>
<dbReference type="PRINTS" id="PR00385">
    <property type="entry name" value="P450"/>
</dbReference>
<keyword evidence="7 14" id="KW-0479">Metal-binding</keyword>
<dbReference type="EMBL" id="MH346429">
    <property type="protein sequence ID" value="QEL53091.1"/>
    <property type="molecule type" value="mRNA"/>
</dbReference>
<feature type="region of interest" description="Disordered" evidence="16">
    <location>
        <begin position="468"/>
        <end position="488"/>
    </location>
</feature>
<evidence type="ECO:0000256" key="13">
    <source>
        <dbReference type="ARBA" id="ARBA00023136"/>
    </source>
</evidence>
<reference evidence="18" key="1">
    <citation type="submission" date="2018-05" db="EMBL/GenBank/DDBJ databases">
        <title>Characterization of multiple P450s from Mythimna separate Walker.</title>
        <authorList>
            <person name="Li X."/>
            <person name="Yang X."/>
        </authorList>
    </citation>
    <scope>NUCLEOTIDE SEQUENCE</scope>
</reference>
<dbReference type="SUPFAM" id="SSF48264">
    <property type="entry name" value="Cytochrome P450"/>
    <property type="match status" value="1"/>
</dbReference>
<evidence type="ECO:0000256" key="17">
    <source>
        <dbReference type="SAM" id="SignalP"/>
    </source>
</evidence>
<evidence type="ECO:0000256" key="8">
    <source>
        <dbReference type="ARBA" id="ARBA00022824"/>
    </source>
</evidence>
<keyword evidence="6 14" id="KW-0349">Heme</keyword>
<evidence type="ECO:0000256" key="16">
    <source>
        <dbReference type="SAM" id="MobiDB-lite"/>
    </source>
</evidence>
<evidence type="ECO:0000256" key="9">
    <source>
        <dbReference type="ARBA" id="ARBA00022848"/>
    </source>
</evidence>
<comment type="similarity">
    <text evidence="5 15">Belongs to the cytochrome P450 family.</text>
</comment>
<name>A0A7G3WA83_MYTSE</name>
<sequence>MLWLLVGVLLVVWTAVSRWKNRKLIALGKTLSIKDICLPIVGHAYQLLGSHEEAMIKMDKVGKEAYERGGIVSMWQGDFFYIMVADPEIADFLLKTCLEKTDLMRLFRALLGNGNIFAPVSIWRPRRKVLAPIFSQKNLNSFVEVFSRQSRIMVNQLSKVAGKGTFSVWKTLTTYSMDSVCETTLGTQLNTQLEPELPFLRNFENCCRIDAKRIFEPWFYNNTVNKILNNKAFNSYARSKEYIWKYMDKIILSKWKSFKEEKQASESNQGNEKSWKTFLELLIESPVNYGNVELREETLVLVLAGTDTSAVGAAFTLIMLSKYPDVQEKVFEELQEIFGNSDRLATHEDLPRLKYLDAVIRETLRLYPPVPFITRKVEKDVTLPSGVTLTDGCNLLVSIWSIHRNPKYWGDDAELFRPERFLDTALTHPAAFMPFSSGPRSCLGYQYAMMSMKTALSTLLRRYRVLPSESTNETPKAQNDLEDANNNNTSKSKLRVEFSIMMKHVNNFEIQLETRT</sequence>
<keyword evidence="12 15" id="KW-0503">Monooxygenase</keyword>
<dbReference type="PROSITE" id="PS00086">
    <property type="entry name" value="CYTOCHROME_P450"/>
    <property type="match status" value="1"/>
</dbReference>
<dbReference type="GO" id="GO:0005789">
    <property type="term" value="C:endoplasmic reticulum membrane"/>
    <property type="evidence" value="ECO:0007669"/>
    <property type="project" value="UniProtKB-SubCell"/>
</dbReference>
<dbReference type="Gene3D" id="1.10.630.10">
    <property type="entry name" value="Cytochrome P450"/>
    <property type="match status" value="1"/>
</dbReference>
<dbReference type="GO" id="GO:0016705">
    <property type="term" value="F:oxidoreductase activity, acting on paired donors, with incorporation or reduction of molecular oxygen"/>
    <property type="evidence" value="ECO:0007669"/>
    <property type="project" value="InterPro"/>
</dbReference>
<dbReference type="InterPro" id="IPR002401">
    <property type="entry name" value="Cyt_P450_E_grp-I"/>
</dbReference>
<dbReference type="EC" id="1.6.2.4" evidence="18"/>
<evidence type="ECO:0000256" key="6">
    <source>
        <dbReference type="ARBA" id="ARBA00022617"/>
    </source>
</evidence>
<comment type="subcellular location">
    <subcellularLocation>
        <location evidence="4">Endoplasmic reticulum membrane</location>
        <topology evidence="4">Peripheral membrane protein</topology>
    </subcellularLocation>
    <subcellularLocation>
        <location evidence="3">Microsome membrane</location>
        <topology evidence="3">Peripheral membrane protein</topology>
    </subcellularLocation>
</comment>
<evidence type="ECO:0000256" key="3">
    <source>
        <dbReference type="ARBA" id="ARBA00004174"/>
    </source>
</evidence>
<dbReference type="PANTHER" id="PTHR24291:SF189">
    <property type="entry name" value="CYTOCHROME P450 4C3-RELATED"/>
    <property type="match status" value="1"/>
</dbReference>
<dbReference type="GO" id="GO:0005506">
    <property type="term" value="F:iron ion binding"/>
    <property type="evidence" value="ECO:0007669"/>
    <property type="project" value="InterPro"/>
</dbReference>
<dbReference type="GO" id="GO:0020037">
    <property type="term" value="F:heme binding"/>
    <property type="evidence" value="ECO:0007669"/>
    <property type="project" value="InterPro"/>
</dbReference>
<evidence type="ECO:0000256" key="5">
    <source>
        <dbReference type="ARBA" id="ARBA00010617"/>
    </source>
</evidence>
<dbReference type="PRINTS" id="PR00463">
    <property type="entry name" value="EP450I"/>
</dbReference>
<comment type="function">
    <text evidence="2">May be involved in the metabolism of insect hormones and in the breakdown of synthetic insecticides.</text>
</comment>
<feature type="signal peptide" evidence="17">
    <location>
        <begin position="1"/>
        <end position="18"/>
    </location>
</feature>
<dbReference type="AlphaFoldDB" id="A0A7G3WA83"/>
<organism evidence="18">
    <name type="scientific">Mythimna separata</name>
    <name type="common">Oriental armyworm</name>
    <name type="synonym">Pseudaletia separata</name>
    <dbReference type="NCBI Taxonomy" id="271217"/>
    <lineage>
        <taxon>Eukaryota</taxon>
        <taxon>Metazoa</taxon>
        <taxon>Ecdysozoa</taxon>
        <taxon>Arthropoda</taxon>
        <taxon>Hexapoda</taxon>
        <taxon>Insecta</taxon>
        <taxon>Pterygota</taxon>
        <taxon>Neoptera</taxon>
        <taxon>Endopterygota</taxon>
        <taxon>Lepidoptera</taxon>
        <taxon>Glossata</taxon>
        <taxon>Ditrysia</taxon>
        <taxon>Noctuoidea</taxon>
        <taxon>Noctuidae</taxon>
        <taxon>Noctuinae</taxon>
        <taxon>Hadenini</taxon>
        <taxon>Mythimna</taxon>
    </lineage>
</organism>
<evidence type="ECO:0000256" key="15">
    <source>
        <dbReference type="RuleBase" id="RU000461"/>
    </source>
</evidence>
<dbReference type="GO" id="GO:0003958">
    <property type="term" value="F:NADPH-hemoprotein reductase activity"/>
    <property type="evidence" value="ECO:0007669"/>
    <property type="project" value="UniProtKB-EC"/>
</dbReference>
<evidence type="ECO:0000256" key="10">
    <source>
        <dbReference type="ARBA" id="ARBA00023002"/>
    </source>
</evidence>
<feature type="compositionally biased region" description="Polar residues" evidence="16">
    <location>
        <begin position="468"/>
        <end position="477"/>
    </location>
</feature>
<feature type="binding site" description="axial binding residue" evidence="14">
    <location>
        <position position="442"/>
    </location>
    <ligand>
        <name>heme</name>
        <dbReference type="ChEBI" id="CHEBI:30413"/>
    </ligand>
    <ligandPart>
        <name>Fe</name>
        <dbReference type="ChEBI" id="CHEBI:18248"/>
    </ligandPart>
</feature>
<proteinExistence type="evidence at transcript level"/>
<evidence type="ECO:0000256" key="1">
    <source>
        <dbReference type="ARBA" id="ARBA00001971"/>
    </source>
</evidence>
<dbReference type="GO" id="GO:0004497">
    <property type="term" value="F:monooxygenase activity"/>
    <property type="evidence" value="ECO:0007669"/>
    <property type="project" value="UniProtKB-KW"/>
</dbReference>
<keyword evidence="11 14" id="KW-0408">Iron</keyword>
<keyword evidence="10 15" id="KW-0560">Oxidoreductase</keyword>
<dbReference type="InterPro" id="IPR001128">
    <property type="entry name" value="Cyt_P450"/>
</dbReference>
<evidence type="ECO:0000256" key="2">
    <source>
        <dbReference type="ARBA" id="ARBA00003690"/>
    </source>
</evidence>
<dbReference type="PANTHER" id="PTHR24291">
    <property type="entry name" value="CYTOCHROME P450 FAMILY 4"/>
    <property type="match status" value="1"/>
</dbReference>
<evidence type="ECO:0000256" key="4">
    <source>
        <dbReference type="ARBA" id="ARBA00004406"/>
    </source>
</evidence>
<keyword evidence="8" id="KW-0256">Endoplasmic reticulum</keyword>
<keyword evidence="13" id="KW-0472">Membrane</keyword>
<keyword evidence="9" id="KW-0492">Microsome</keyword>
<feature type="chain" id="PRO_5028970557" evidence="17">
    <location>
        <begin position="19"/>
        <end position="516"/>
    </location>
</feature>
<evidence type="ECO:0000256" key="14">
    <source>
        <dbReference type="PIRSR" id="PIRSR602401-1"/>
    </source>
</evidence>
<evidence type="ECO:0000256" key="12">
    <source>
        <dbReference type="ARBA" id="ARBA00023033"/>
    </source>
</evidence>
<protein>
    <submittedName>
        <fullName evidence="18">Cytochrome P450 CYP123</fullName>
        <ecNumber evidence="18">1.6.2.4</ecNumber>
    </submittedName>
</protein>
<evidence type="ECO:0000256" key="11">
    <source>
        <dbReference type="ARBA" id="ARBA00023004"/>
    </source>
</evidence>
<dbReference type="InterPro" id="IPR050196">
    <property type="entry name" value="Cytochrome_P450_Monoox"/>
</dbReference>
<dbReference type="InterPro" id="IPR017972">
    <property type="entry name" value="Cyt_P450_CS"/>
</dbReference>
<evidence type="ECO:0000256" key="7">
    <source>
        <dbReference type="ARBA" id="ARBA00022723"/>
    </source>
</evidence>